<gene>
    <name evidence="1" type="ORF">AS202_05115</name>
</gene>
<dbReference type="KEGG" id="mod:AS202_05115"/>
<organism evidence="1 2">
    <name type="scientific">Myroides odoratimimus</name>
    <dbReference type="NCBI Taxonomy" id="76832"/>
    <lineage>
        <taxon>Bacteria</taxon>
        <taxon>Pseudomonadati</taxon>
        <taxon>Bacteroidota</taxon>
        <taxon>Flavobacteriia</taxon>
        <taxon>Flavobacteriales</taxon>
        <taxon>Flavobacteriaceae</taxon>
        <taxon>Myroides</taxon>
    </lineage>
</organism>
<protein>
    <submittedName>
        <fullName evidence="1">Uncharacterized protein</fullName>
    </submittedName>
</protein>
<name>A0A0U2WHS9_9FLAO</name>
<evidence type="ECO:0000313" key="2">
    <source>
        <dbReference type="Proteomes" id="UP000069030"/>
    </source>
</evidence>
<proteinExistence type="predicted"/>
<evidence type="ECO:0000313" key="1">
    <source>
        <dbReference type="EMBL" id="ALU25554.1"/>
    </source>
</evidence>
<dbReference type="EMBL" id="CP013690">
    <property type="protein sequence ID" value="ALU25554.1"/>
    <property type="molecule type" value="Genomic_DNA"/>
</dbReference>
<dbReference type="AlphaFoldDB" id="A0A0U2WHS9"/>
<dbReference type="Proteomes" id="UP000069030">
    <property type="component" value="Chromosome"/>
</dbReference>
<reference evidence="1 2" key="1">
    <citation type="journal article" date="2016" name="J. Zhejiang Univ. Sci. B">
        <title>Antibiotic resistance mechanisms of Myroides sp.</title>
        <authorList>
            <person name="Hu S."/>
            <person name="Yuan S."/>
            <person name="Qu H."/>
            <person name="Jiang T."/>
            <person name="Zhou Y."/>
            <person name="Wang M."/>
            <person name="Ming D."/>
        </authorList>
    </citation>
    <scope>NUCLEOTIDE SEQUENCE [LARGE SCALE GENOMIC DNA]</scope>
    <source>
        <strain evidence="1 2">PR63039</strain>
    </source>
</reference>
<accession>A0A0U2WHS9</accession>
<sequence length="106" mass="12765">MNTKEKLLHDMLSCSRCFKHDVYILYTVIQLHSRVLNMKILNKEDNEMIESNYRVLKSLRSPFDKDKKLIDVYTYIVIGCIFNILYDSVKWKLPLKRSGFRYKKLL</sequence>